<reference evidence="1 2" key="1">
    <citation type="journal article" date="2013" name="Genome Biol.">
        <title>The genome sequence of the most widely cultivated cacao type and its use to identify candidate genes regulating pod color.</title>
        <authorList>
            <person name="Motamayor J.C."/>
            <person name="Mockaitis K."/>
            <person name="Schmutz J."/>
            <person name="Haiminen N."/>
            <person name="Iii D.L."/>
            <person name="Cornejo O."/>
            <person name="Findley S.D."/>
            <person name="Zheng P."/>
            <person name="Utro F."/>
            <person name="Royaert S."/>
            <person name="Saski C."/>
            <person name="Jenkins J."/>
            <person name="Podicheti R."/>
            <person name="Zhao M."/>
            <person name="Scheffler B.E."/>
            <person name="Stack J.C."/>
            <person name="Feltus F.A."/>
            <person name="Mustiga G.M."/>
            <person name="Amores F."/>
            <person name="Phillips W."/>
            <person name="Marelli J.P."/>
            <person name="May G.D."/>
            <person name="Shapiro H."/>
            <person name="Ma J."/>
            <person name="Bustamante C.D."/>
            <person name="Schnell R.J."/>
            <person name="Main D."/>
            <person name="Gilbert D."/>
            <person name="Parida L."/>
            <person name="Kuhn D.N."/>
        </authorList>
    </citation>
    <scope>NUCLEOTIDE SEQUENCE [LARGE SCALE GENOMIC DNA]</scope>
    <source>
        <strain evidence="2">cv. Matina 1-6</strain>
    </source>
</reference>
<dbReference type="Proteomes" id="UP000026915">
    <property type="component" value="Chromosome 9"/>
</dbReference>
<evidence type="ECO:0000313" key="1">
    <source>
        <dbReference type="EMBL" id="EOY32609.1"/>
    </source>
</evidence>
<sequence length="159" mass="18074">MYSKLATKADALTLVVVKLSPKGYTNPELKQFKGKVDDAKEHVMKFVKTLGVIGLNDNLKLKEFSKSLIEKVYNWIVLIPLRKAHSKKESSFNSHNSQTHSEEMDKKFQNMKCEHNSRSNNRHAVAFITLASKIQIQVEDQSTISVLKRKLSCPSSELL</sequence>
<keyword evidence="2" id="KW-1185">Reference proteome</keyword>
<accession>A0A061GZ73</accession>
<dbReference type="HOGENOM" id="CLU_1663848_0_0_1"/>
<organism evidence="1 2">
    <name type="scientific">Theobroma cacao</name>
    <name type="common">Cacao</name>
    <name type="synonym">Cocoa</name>
    <dbReference type="NCBI Taxonomy" id="3641"/>
    <lineage>
        <taxon>Eukaryota</taxon>
        <taxon>Viridiplantae</taxon>
        <taxon>Streptophyta</taxon>
        <taxon>Embryophyta</taxon>
        <taxon>Tracheophyta</taxon>
        <taxon>Spermatophyta</taxon>
        <taxon>Magnoliopsida</taxon>
        <taxon>eudicotyledons</taxon>
        <taxon>Gunneridae</taxon>
        <taxon>Pentapetalae</taxon>
        <taxon>rosids</taxon>
        <taxon>malvids</taxon>
        <taxon>Malvales</taxon>
        <taxon>Malvaceae</taxon>
        <taxon>Byttnerioideae</taxon>
        <taxon>Theobroma</taxon>
    </lineage>
</organism>
<dbReference type="EMBL" id="CM001887">
    <property type="protein sequence ID" value="EOY32609.1"/>
    <property type="molecule type" value="Genomic_DNA"/>
</dbReference>
<name>A0A061GZ73_THECC</name>
<dbReference type="AlphaFoldDB" id="A0A061GZ73"/>
<dbReference type="InParanoid" id="A0A061GZ73"/>
<proteinExistence type="predicted"/>
<protein>
    <submittedName>
        <fullName evidence="1">H0502G05.11 protein</fullName>
    </submittedName>
</protein>
<gene>
    <name evidence="1" type="ORF">TCM_040618</name>
</gene>
<dbReference type="Gramene" id="EOY32609">
    <property type="protein sequence ID" value="EOY32609"/>
    <property type="gene ID" value="TCM_040618"/>
</dbReference>
<evidence type="ECO:0000313" key="2">
    <source>
        <dbReference type="Proteomes" id="UP000026915"/>
    </source>
</evidence>